<evidence type="ECO:0000313" key="1">
    <source>
        <dbReference type="EMBL" id="KAJ5322426.1"/>
    </source>
</evidence>
<accession>A0A9W9U672</accession>
<name>A0A9W9U672_PENBR</name>
<dbReference type="Proteomes" id="UP001147695">
    <property type="component" value="Unassembled WGS sequence"/>
</dbReference>
<reference evidence="1" key="2">
    <citation type="journal article" date="2023" name="IMA Fungus">
        <title>Comparative genomic study of the Penicillium genus elucidates a diverse pangenome and 15 lateral gene transfer events.</title>
        <authorList>
            <person name="Petersen C."/>
            <person name="Sorensen T."/>
            <person name="Nielsen M.R."/>
            <person name="Sondergaard T.E."/>
            <person name="Sorensen J.L."/>
            <person name="Fitzpatrick D.A."/>
            <person name="Frisvad J.C."/>
            <person name="Nielsen K.L."/>
        </authorList>
    </citation>
    <scope>NUCLEOTIDE SEQUENCE</scope>
    <source>
        <strain evidence="1">IBT 35673</strain>
    </source>
</reference>
<gene>
    <name evidence="1" type="ORF">N7452_010715</name>
</gene>
<evidence type="ECO:0000313" key="2">
    <source>
        <dbReference type="Proteomes" id="UP001147695"/>
    </source>
</evidence>
<organism evidence="1 2">
    <name type="scientific">Penicillium brevicompactum</name>
    <dbReference type="NCBI Taxonomy" id="5074"/>
    <lineage>
        <taxon>Eukaryota</taxon>
        <taxon>Fungi</taxon>
        <taxon>Dikarya</taxon>
        <taxon>Ascomycota</taxon>
        <taxon>Pezizomycotina</taxon>
        <taxon>Eurotiomycetes</taxon>
        <taxon>Eurotiomycetidae</taxon>
        <taxon>Eurotiales</taxon>
        <taxon>Aspergillaceae</taxon>
        <taxon>Penicillium</taxon>
    </lineage>
</organism>
<dbReference type="EMBL" id="JAPZBQ010000006">
    <property type="protein sequence ID" value="KAJ5322426.1"/>
    <property type="molecule type" value="Genomic_DNA"/>
</dbReference>
<comment type="caution">
    <text evidence="1">The sequence shown here is derived from an EMBL/GenBank/DDBJ whole genome shotgun (WGS) entry which is preliminary data.</text>
</comment>
<dbReference type="AlphaFoldDB" id="A0A9W9U672"/>
<proteinExistence type="predicted"/>
<sequence length="237" mass="25713">MASQKRTVLLLSLAYQETFDEVHGRLVDAFLSVANVKRVKTPKAALTVLENTPLTAIIITDEGLAKPDPKNKEVFALVWSFIDIGGLVIVGQHFPNCPSGDQYVDFFKAFGLPWKKGDYHRTDFEINPSCIFPFGLRPGAMPHEYSMKAVHVRGASESQRMFVAAPGAQTQSHAFAPQDVDRSQAAVAAARIGQGTLVYCGDVNGEGESVALVMSLRVELLGYGGSSVTTDLRLLKS</sequence>
<reference evidence="1" key="1">
    <citation type="submission" date="2022-12" db="EMBL/GenBank/DDBJ databases">
        <authorList>
            <person name="Petersen C."/>
        </authorList>
    </citation>
    <scope>NUCLEOTIDE SEQUENCE</scope>
    <source>
        <strain evidence="1">IBT 35673</strain>
    </source>
</reference>
<protein>
    <submittedName>
        <fullName evidence="1">Uncharacterized protein</fullName>
    </submittedName>
</protein>